<dbReference type="InterPro" id="IPR007543">
    <property type="entry name" value="LptD_C"/>
</dbReference>
<dbReference type="Proteomes" id="UP000315439">
    <property type="component" value="Unassembled WGS sequence"/>
</dbReference>
<organism evidence="7 8">
    <name type="scientific">Aliikangiella coralliicola</name>
    <dbReference type="NCBI Taxonomy" id="2592383"/>
    <lineage>
        <taxon>Bacteria</taxon>
        <taxon>Pseudomonadati</taxon>
        <taxon>Pseudomonadota</taxon>
        <taxon>Gammaproteobacteria</taxon>
        <taxon>Oceanospirillales</taxon>
        <taxon>Pleioneaceae</taxon>
        <taxon>Aliikangiella</taxon>
    </lineage>
</organism>
<sequence length="802" mass="91309" precursor="true">MSQVSNNLLTNRKTRKITQLKSPLTSLLGIPLLMAGTAAAADNASNTSTDETTSGKFDWRVLSQCEVSREQLGLEQSTATVKDDMPEEGKVRISYDSAPEISNKLTHLKGNVTVQDHQSTIRAEEVIVDHQTQQLSATGEVSVESSDAIFGGKNLKQDRQTGNIELEKAEFFLFENGGRGTAESVTVKPESTTELNELTFTTCPKGDESWQLSTSEMSLEQADGRGEAWNTVLKVNSIPVFYFPYLNFPIDDRRKSGLLSPTIKNNDRNGLDIAQPIYWNITHWADATFTPRHIEKRGTQWGSQFRWLTEKTYSEWFFEWMDEDKIVASLLLDPATSASIDANSAERWLTDFKHDAVFNRNWQLKIHSQRVSDSDYFRDFGSGLESSNATSLNSHANLSYTDDIWDIQMFARASQSLIAVDSYRYLPSININADHLADSGFRWQLSSEWTQFEHPDSAQLEGTRTNLTPSLSYPMNAIWGFTIPKLSYQMTRYEQESQLSGQKQSITRDLPIFSLDSGLYFDRKTRMNEEDYTHSLIPRVFYSYIPHREQDEINNFDTTLPVFGFNQLWRENRFSGIDRVGDTNHVSVALTNTLVKDASGEQVFKFSLGRRYYFDDRTVQLAGQTIEQESTSPWLAELEFKLSQSTTYRGFIDWDERSENTNQARSVIKFEPKPNHIVNLSHRFREIAGDLIEESDFSFAWPINSEWRLLGRWYNDMNRDKTIEALAGIEYESCCWAVRLVAQKYLNTQLDGSGNPILISDDEYSDGIHLQFVFKGLGSAGESGLSGLLESSITSYRDPFLN</sequence>
<dbReference type="Pfam" id="PF04453">
    <property type="entry name" value="LptD"/>
    <property type="match status" value="1"/>
</dbReference>
<dbReference type="InterPro" id="IPR005653">
    <property type="entry name" value="OstA-like_N"/>
</dbReference>
<dbReference type="InterPro" id="IPR020889">
    <property type="entry name" value="LipoPS_assembly_LptD"/>
</dbReference>
<dbReference type="Pfam" id="PF03968">
    <property type="entry name" value="LptD_N"/>
    <property type="match status" value="1"/>
</dbReference>
<evidence type="ECO:0000256" key="3">
    <source>
        <dbReference type="ARBA" id="ARBA00023237"/>
    </source>
</evidence>
<dbReference type="AlphaFoldDB" id="A0A545UE29"/>
<dbReference type="OrthoDB" id="9760225at2"/>
<name>A0A545UE29_9GAMM</name>
<dbReference type="PANTHER" id="PTHR30189">
    <property type="entry name" value="LPS-ASSEMBLY PROTEIN"/>
    <property type="match status" value="1"/>
</dbReference>
<comment type="caution">
    <text evidence="7">The sequence shown here is derived from an EMBL/GenBank/DDBJ whole genome shotgun (WGS) entry which is preliminary data.</text>
</comment>
<dbReference type="GO" id="GO:0043165">
    <property type="term" value="P:Gram-negative-bacterium-type cell outer membrane assembly"/>
    <property type="evidence" value="ECO:0007669"/>
    <property type="project" value="UniProtKB-UniRule"/>
</dbReference>
<evidence type="ECO:0000259" key="6">
    <source>
        <dbReference type="Pfam" id="PF04453"/>
    </source>
</evidence>
<comment type="subcellular location">
    <subcellularLocation>
        <location evidence="4">Cell outer membrane</location>
    </subcellularLocation>
</comment>
<keyword evidence="2 4" id="KW-0472">Membrane</keyword>
<dbReference type="GO" id="GO:0015920">
    <property type="term" value="P:lipopolysaccharide transport"/>
    <property type="evidence" value="ECO:0007669"/>
    <property type="project" value="InterPro"/>
</dbReference>
<keyword evidence="3 4" id="KW-0998">Cell outer membrane</keyword>
<dbReference type="RefSeq" id="WP_142893381.1">
    <property type="nucleotide sequence ID" value="NZ_ML660163.1"/>
</dbReference>
<evidence type="ECO:0000256" key="4">
    <source>
        <dbReference type="HAMAP-Rule" id="MF_01411"/>
    </source>
</evidence>
<keyword evidence="1 4" id="KW-0732">Signal</keyword>
<feature type="domain" description="Organic solvent tolerance-like N-terminal" evidence="5">
    <location>
        <begin position="102"/>
        <end position="221"/>
    </location>
</feature>
<feature type="domain" description="LptD C-terminal" evidence="6">
    <location>
        <begin position="346"/>
        <end position="707"/>
    </location>
</feature>
<comment type="function">
    <text evidence="4">Together with LptE, is involved in the assembly of lipopolysaccharide (LPS) at the surface of the outer membrane.</text>
</comment>
<evidence type="ECO:0000256" key="2">
    <source>
        <dbReference type="ARBA" id="ARBA00023136"/>
    </source>
</evidence>
<dbReference type="EMBL" id="VIKS01000006">
    <property type="protein sequence ID" value="TQV87720.1"/>
    <property type="molecule type" value="Genomic_DNA"/>
</dbReference>
<comment type="subunit">
    <text evidence="4">Component of the lipopolysaccharide transport and assembly complex. Interacts with LptE and LptA.</text>
</comment>
<accession>A0A545UE29</accession>
<evidence type="ECO:0000256" key="1">
    <source>
        <dbReference type="ARBA" id="ARBA00022729"/>
    </source>
</evidence>
<protein>
    <recommendedName>
        <fullName evidence="4">LPS-assembly protein LptD</fullName>
    </recommendedName>
</protein>
<evidence type="ECO:0000259" key="5">
    <source>
        <dbReference type="Pfam" id="PF03968"/>
    </source>
</evidence>
<feature type="chain" id="PRO_5022273136" description="LPS-assembly protein LptD" evidence="4">
    <location>
        <begin position="41"/>
        <end position="802"/>
    </location>
</feature>
<comment type="similarity">
    <text evidence="4">Belongs to the LptD family.</text>
</comment>
<reference evidence="7 8" key="1">
    <citation type="submission" date="2019-07" db="EMBL/GenBank/DDBJ databases">
        <title>Draft genome for Aliikangiella sp. M105.</title>
        <authorList>
            <person name="Wang G."/>
        </authorList>
    </citation>
    <scope>NUCLEOTIDE SEQUENCE [LARGE SCALE GENOMIC DNA]</scope>
    <source>
        <strain evidence="7 8">M105</strain>
    </source>
</reference>
<feature type="signal peptide" evidence="4">
    <location>
        <begin position="1"/>
        <end position="40"/>
    </location>
</feature>
<dbReference type="GO" id="GO:0009279">
    <property type="term" value="C:cell outer membrane"/>
    <property type="evidence" value="ECO:0007669"/>
    <property type="project" value="UniProtKB-SubCell"/>
</dbReference>
<dbReference type="GO" id="GO:1990351">
    <property type="term" value="C:transporter complex"/>
    <property type="evidence" value="ECO:0007669"/>
    <property type="project" value="TreeGrafter"/>
</dbReference>
<comment type="caution">
    <text evidence="4">Lacks conserved residue(s) required for the propagation of feature annotation.</text>
</comment>
<keyword evidence="8" id="KW-1185">Reference proteome</keyword>
<dbReference type="HAMAP" id="MF_01411">
    <property type="entry name" value="LPS_assembly_LptD"/>
    <property type="match status" value="1"/>
</dbReference>
<gene>
    <name evidence="4 7" type="primary">lptD</name>
    <name evidence="7" type="ORF">FLL46_10060</name>
</gene>
<proteinExistence type="inferred from homology"/>
<dbReference type="PANTHER" id="PTHR30189:SF1">
    <property type="entry name" value="LPS-ASSEMBLY PROTEIN LPTD"/>
    <property type="match status" value="1"/>
</dbReference>
<evidence type="ECO:0000313" key="7">
    <source>
        <dbReference type="EMBL" id="TQV87720.1"/>
    </source>
</evidence>
<dbReference type="InterPro" id="IPR050218">
    <property type="entry name" value="LptD"/>
</dbReference>
<evidence type="ECO:0000313" key="8">
    <source>
        <dbReference type="Proteomes" id="UP000315439"/>
    </source>
</evidence>